<sequence length="469" mass="51467">MSTLYGLQLHKLKTGILCLLVCFSPFAVWSQTSPEKGWKAGAARIDITPAGNMWMAGFAVRTHASTGKMHALWAKALAIEDAAGKKVLLITSDLLGFPKATSDRIRDAIRTKFGLQRDQVMLNSSHTHSGPVIGEALSDIYLINKDEATRIEQYTASLEAKIITLAGNALADLAPADISVQNGVTRFQVNRRNNNAGLLPWISDLSGPNDYAVPVIKVQDKKGKLKAVAFGYACHPTVLSEYQFSGDYPAFAMMELEKTYPGATALFFQGAGADQNPLPRGSVPLARQYGKELAAAVERVLDEDMRKLSPVITTAYAEVRLPYTTLPDEAKLTQLATKGEDGYPKRWAARMLKKLQNGEARDKDYPYPVEVWQLGDQPIIGLGGELVVEYSIRLKEIFGLHAFVLGYCNDVMSYIPSSRILREGGYEGMTACMVYGLPTAWSPETESLILQEVIKLAKQAQIPLRPIVL</sequence>
<reference evidence="3 4" key="1">
    <citation type="submission" date="2018-11" db="EMBL/GenBank/DDBJ databases">
        <title>Chitinophaga lutea sp.nov., isolate from arsenic contaminated soil.</title>
        <authorList>
            <person name="Zong Y."/>
        </authorList>
    </citation>
    <scope>NUCLEOTIDE SEQUENCE [LARGE SCALE GENOMIC DNA]</scope>
    <source>
        <strain evidence="3 4">ZY74</strain>
    </source>
</reference>
<organism evidence="3 4">
    <name type="scientific">Chitinophaga lutea</name>
    <dbReference type="NCBI Taxonomy" id="2488634"/>
    <lineage>
        <taxon>Bacteria</taxon>
        <taxon>Pseudomonadati</taxon>
        <taxon>Bacteroidota</taxon>
        <taxon>Chitinophagia</taxon>
        <taxon>Chitinophagales</taxon>
        <taxon>Chitinophagaceae</taxon>
        <taxon>Chitinophaga</taxon>
    </lineage>
</organism>
<name>A0A3N4PLJ4_9BACT</name>
<dbReference type="Proteomes" id="UP000278351">
    <property type="component" value="Unassembled WGS sequence"/>
</dbReference>
<evidence type="ECO:0000259" key="2">
    <source>
        <dbReference type="Pfam" id="PF04734"/>
    </source>
</evidence>
<evidence type="ECO:0000313" key="3">
    <source>
        <dbReference type="EMBL" id="RPE09553.1"/>
    </source>
</evidence>
<proteinExistence type="predicted"/>
<dbReference type="Pfam" id="PF04734">
    <property type="entry name" value="Ceramidase_alk"/>
    <property type="match status" value="1"/>
</dbReference>
<dbReference type="EMBL" id="RPDH01000002">
    <property type="protein sequence ID" value="RPE09553.1"/>
    <property type="molecule type" value="Genomic_DNA"/>
</dbReference>
<evidence type="ECO:0000256" key="1">
    <source>
        <dbReference type="SAM" id="SignalP"/>
    </source>
</evidence>
<protein>
    <recommendedName>
        <fullName evidence="2">Neutral/alkaline non-lysosomal ceramidase N-terminal domain-containing protein</fullName>
    </recommendedName>
</protein>
<accession>A0A3N4PLJ4</accession>
<dbReference type="OrthoDB" id="2579961at2"/>
<gene>
    <name evidence="3" type="ORF">EGT74_21435</name>
</gene>
<feature type="chain" id="PRO_5018048679" description="Neutral/alkaline non-lysosomal ceramidase N-terminal domain-containing protein" evidence="1">
    <location>
        <begin position="28"/>
        <end position="469"/>
    </location>
</feature>
<dbReference type="AlphaFoldDB" id="A0A3N4PLJ4"/>
<dbReference type="RefSeq" id="WP_123848546.1">
    <property type="nucleotide sequence ID" value="NZ_RPDH01000002.1"/>
</dbReference>
<keyword evidence="4" id="KW-1185">Reference proteome</keyword>
<evidence type="ECO:0000313" key="4">
    <source>
        <dbReference type="Proteomes" id="UP000278351"/>
    </source>
</evidence>
<dbReference type="InterPro" id="IPR031329">
    <property type="entry name" value="NEUT/ALK_ceramidase_N"/>
</dbReference>
<feature type="domain" description="Neutral/alkaline non-lysosomal ceramidase N-terminal" evidence="2">
    <location>
        <begin position="39"/>
        <end position="262"/>
    </location>
</feature>
<comment type="caution">
    <text evidence="3">The sequence shown here is derived from an EMBL/GenBank/DDBJ whole genome shotgun (WGS) entry which is preliminary data.</text>
</comment>
<keyword evidence="1" id="KW-0732">Signal</keyword>
<feature type="signal peptide" evidence="1">
    <location>
        <begin position="1"/>
        <end position="27"/>
    </location>
</feature>